<dbReference type="InterPro" id="IPR023674">
    <property type="entry name" value="Ribosomal_uL1-like"/>
</dbReference>
<dbReference type="EMBL" id="KZ819339">
    <property type="protein sequence ID" value="PWN17899.1"/>
    <property type="molecule type" value="Genomic_DNA"/>
</dbReference>
<dbReference type="OrthoDB" id="10251727at2759"/>
<evidence type="ECO:0000313" key="2">
    <source>
        <dbReference type="EMBL" id="PWN17899.1"/>
    </source>
</evidence>
<evidence type="ECO:0000313" key="3">
    <source>
        <dbReference type="Proteomes" id="UP000245942"/>
    </source>
</evidence>
<accession>A0A316TWS6</accession>
<feature type="compositionally biased region" description="Low complexity" evidence="1">
    <location>
        <begin position="367"/>
        <end position="383"/>
    </location>
</feature>
<dbReference type="SUPFAM" id="SSF56808">
    <property type="entry name" value="Ribosomal protein L1"/>
    <property type="match status" value="1"/>
</dbReference>
<dbReference type="GO" id="GO:0005840">
    <property type="term" value="C:ribosome"/>
    <property type="evidence" value="ECO:0007669"/>
    <property type="project" value="UniProtKB-KW"/>
</dbReference>
<dbReference type="AlphaFoldDB" id="A0A316TWS6"/>
<dbReference type="STRING" id="1684307.A0A316TWS6"/>
<dbReference type="Gene3D" id="3.40.50.790">
    <property type="match status" value="1"/>
</dbReference>
<feature type="region of interest" description="Disordered" evidence="1">
    <location>
        <begin position="324"/>
        <end position="402"/>
    </location>
</feature>
<organism evidence="2 3">
    <name type="scientific">Pseudomicrostroma glucosiphilum</name>
    <dbReference type="NCBI Taxonomy" id="1684307"/>
    <lineage>
        <taxon>Eukaryota</taxon>
        <taxon>Fungi</taxon>
        <taxon>Dikarya</taxon>
        <taxon>Basidiomycota</taxon>
        <taxon>Ustilaginomycotina</taxon>
        <taxon>Exobasidiomycetes</taxon>
        <taxon>Microstromatales</taxon>
        <taxon>Microstromatales incertae sedis</taxon>
        <taxon>Pseudomicrostroma</taxon>
    </lineage>
</organism>
<dbReference type="InterPro" id="IPR050257">
    <property type="entry name" value="eL8/uL1-like"/>
</dbReference>
<keyword evidence="3" id="KW-1185">Reference proteome</keyword>
<feature type="compositionally biased region" description="Low complexity" evidence="1">
    <location>
        <begin position="338"/>
        <end position="348"/>
    </location>
</feature>
<feature type="compositionally biased region" description="Acidic residues" evidence="1">
    <location>
        <begin position="324"/>
        <end position="337"/>
    </location>
</feature>
<dbReference type="Pfam" id="PF00687">
    <property type="entry name" value="Ribosomal_L1"/>
    <property type="match status" value="1"/>
</dbReference>
<dbReference type="PANTHER" id="PTHR23105">
    <property type="entry name" value="RIBOSOMAL PROTEIN L7AE FAMILY MEMBER"/>
    <property type="match status" value="1"/>
</dbReference>
<dbReference type="GeneID" id="37015141"/>
<dbReference type="CDD" id="cd00403">
    <property type="entry name" value="Ribosomal_L1"/>
    <property type="match status" value="1"/>
</dbReference>
<feature type="compositionally biased region" description="Low complexity" evidence="1">
    <location>
        <begin position="21"/>
        <end position="47"/>
    </location>
</feature>
<evidence type="ECO:0000256" key="1">
    <source>
        <dbReference type="SAM" id="MobiDB-lite"/>
    </source>
</evidence>
<dbReference type="RefSeq" id="XP_025345059.1">
    <property type="nucleotide sequence ID" value="XM_025493407.1"/>
</dbReference>
<feature type="region of interest" description="Disordered" evidence="1">
    <location>
        <begin position="1"/>
        <end position="49"/>
    </location>
</feature>
<dbReference type="Gene3D" id="3.30.190.20">
    <property type="match status" value="1"/>
</dbReference>
<keyword evidence="2" id="KW-0687">Ribonucleoprotein</keyword>
<sequence>MPASTKSSPKAATPNKKPRISSAASASGSPSTSKAAASSSSSSSSAALIDARVSSSQALKAIKALQSHRQKYKAAQLDKGKEAGKSVLPLDGEDDDAAGAGRTEDMGYLNVTVKRLAKEKKSKPVSIALPHPLNPLRATEVCLFVKDPQRTYKDLLPTLGVSCIHRIVGVSKLKGKFAPFEARRSLMDEYDLFLCDERVAPMMPALLGTKWMQKKKMPVAVNVVKSRHMKAELEKAIGSTRFFSNKGSTISVPVGSLSHYSPEEILENLSTALPKVVSKIPFDGWQNIQNIEIKTGKSASLPVWNCDLDSRWVGVPDAEMIESPEISEADSESEAEEAAPAQAQVAAATKPKEGSKKTKSSTQVENKGAAKAGKVAATSAAKVSGDKKEREKKEKAATKGKK</sequence>
<feature type="compositionally biased region" description="Basic and acidic residues" evidence="1">
    <location>
        <begin position="384"/>
        <end position="402"/>
    </location>
</feature>
<dbReference type="InterPro" id="IPR028364">
    <property type="entry name" value="Ribosomal_uL1/biogenesis"/>
</dbReference>
<protein>
    <submittedName>
        <fullName evidence="2">Ribosomal protein L1</fullName>
    </submittedName>
</protein>
<reference evidence="2 3" key="1">
    <citation type="journal article" date="2018" name="Mol. Biol. Evol.">
        <title>Broad Genomic Sampling Reveals a Smut Pathogenic Ancestry of the Fungal Clade Ustilaginomycotina.</title>
        <authorList>
            <person name="Kijpornyongpan T."/>
            <person name="Mondo S.J."/>
            <person name="Barry K."/>
            <person name="Sandor L."/>
            <person name="Lee J."/>
            <person name="Lipzen A."/>
            <person name="Pangilinan J."/>
            <person name="LaButti K."/>
            <person name="Hainaut M."/>
            <person name="Henrissat B."/>
            <person name="Grigoriev I.V."/>
            <person name="Spatafora J.W."/>
            <person name="Aime M.C."/>
        </authorList>
    </citation>
    <scope>NUCLEOTIDE SEQUENCE [LARGE SCALE GENOMIC DNA]</scope>
    <source>
        <strain evidence="2 3">MCA 4718</strain>
    </source>
</reference>
<proteinExistence type="predicted"/>
<dbReference type="InterPro" id="IPR016095">
    <property type="entry name" value="Ribosomal_uL1_3-a/b-sand"/>
</dbReference>
<gene>
    <name evidence="2" type="ORF">BCV69DRAFT_285494</name>
</gene>
<dbReference type="GO" id="GO:0003723">
    <property type="term" value="F:RNA binding"/>
    <property type="evidence" value="ECO:0007669"/>
    <property type="project" value="InterPro"/>
</dbReference>
<keyword evidence="2" id="KW-0689">Ribosomal protein</keyword>
<dbReference type="Proteomes" id="UP000245942">
    <property type="component" value="Unassembled WGS sequence"/>
</dbReference>
<name>A0A316TWS6_9BASI</name>
<feature type="compositionally biased region" description="Polar residues" evidence="1">
    <location>
        <begin position="1"/>
        <end position="10"/>
    </location>
</feature>